<sequence length="68" mass="8227">MEMSNVIQILITKSPDVIDLRSQKWNFRESQRTNQNRKKPVESVIEFLKNPYEFFFRIAFIKTILDSF</sequence>
<gene>
    <name evidence="1" type="ORF">LEP1GSC038_1958</name>
</gene>
<dbReference type="AlphaFoldDB" id="M6FR36"/>
<name>M6FR36_9LEPT</name>
<organism evidence="1 2">
    <name type="scientific">Leptospira weilii str. 2006001855</name>
    <dbReference type="NCBI Taxonomy" id="996804"/>
    <lineage>
        <taxon>Bacteria</taxon>
        <taxon>Pseudomonadati</taxon>
        <taxon>Spirochaetota</taxon>
        <taxon>Spirochaetia</taxon>
        <taxon>Leptospirales</taxon>
        <taxon>Leptospiraceae</taxon>
        <taxon>Leptospira</taxon>
    </lineage>
</organism>
<dbReference type="Proteomes" id="UP000012101">
    <property type="component" value="Unassembled WGS sequence"/>
</dbReference>
<dbReference type="EMBL" id="AFJM02000037">
    <property type="protein sequence ID" value="EMM72599.1"/>
    <property type="molecule type" value="Genomic_DNA"/>
</dbReference>
<proteinExistence type="predicted"/>
<evidence type="ECO:0000313" key="1">
    <source>
        <dbReference type="EMBL" id="EMM72599.1"/>
    </source>
</evidence>
<reference evidence="1 2" key="1">
    <citation type="submission" date="2013-01" db="EMBL/GenBank/DDBJ databases">
        <authorList>
            <person name="Harkins D.M."/>
            <person name="Durkin A.S."/>
            <person name="Brinkac L.M."/>
            <person name="Haft D.H."/>
            <person name="Selengut J.D."/>
            <person name="Sanka R."/>
            <person name="DePew J."/>
            <person name="Purushe J."/>
            <person name="Hospenthal D.R."/>
            <person name="Murray C.K."/>
            <person name="Pimentel G."/>
            <person name="Wasfy M."/>
            <person name="Vinetz J.M."/>
            <person name="Sutton G.G."/>
            <person name="Nierman W.C."/>
            <person name="Fouts D.E."/>
        </authorList>
    </citation>
    <scope>NUCLEOTIDE SEQUENCE [LARGE SCALE GENOMIC DNA]</scope>
    <source>
        <strain evidence="1 2">2006001855</strain>
    </source>
</reference>
<evidence type="ECO:0000313" key="2">
    <source>
        <dbReference type="Proteomes" id="UP000012101"/>
    </source>
</evidence>
<accession>M6FR36</accession>
<protein>
    <submittedName>
        <fullName evidence="1">Uncharacterized protein</fullName>
    </submittedName>
</protein>
<comment type="caution">
    <text evidence="1">The sequence shown here is derived from an EMBL/GenBank/DDBJ whole genome shotgun (WGS) entry which is preliminary data.</text>
</comment>